<feature type="compositionally biased region" description="Low complexity" evidence="18">
    <location>
        <begin position="61"/>
        <end position="71"/>
    </location>
</feature>
<name>A0A1C4U5K7_9ACTN</name>
<dbReference type="InterPro" id="IPR036265">
    <property type="entry name" value="HIT-like_sf"/>
</dbReference>
<evidence type="ECO:0000313" key="20">
    <source>
        <dbReference type="Proteomes" id="UP000199504"/>
    </source>
</evidence>
<evidence type="ECO:0000256" key="10">
    <source>
        <dbReference type="ARBA" id="ARBA00022801"/>
    </source>
</evidence>
<dbReference type="EMBL" id="FMCX01000001">
    <property type="protein sequence ID" value="SCE66926.1"/>
    <property type="molecule type" value="Genomic_DNA"/>
</dbReference>
<keyword evidence="7" id="KW-1003">Cell membrane</keyword>
<organism evidence="19 20">
    <name type="scientific">Micromonospora mirobrigensis</name>
    <dbReference type="NCBI Taxonomy" id="262898"/>
    <lineage>
        <taxon>Bacteria</taxon>
        <taxon>Bacillati</taxon>
        <taxon>Actinomycetota</taxon>
        <taxon>Actinomycetes</taxon>
        <taxon>Micromonosporales</taxon>
        <taxon>Micromonosporaceae</taxon>
        <taxon>Micromonospora</taxon>
    </lineage>
</organism>
<comment type="pathway">
    <text evidence="4">Lipid metabolism.</text>
</comment>
<comment type="similarity">
    <text evidence="5">Belongs to the Cdh family.</text>
</comment>
<dbReference type="GO" id="GO:0005886">
    <property type="term" value="C:plasma membrane"/>
    <property type="evidence" value="ECO:0007669"/>
    <property type="project" value="UniProtKB-SubCell"/>
</dbReference>
<dbReference type="GO" id="GO:0008654">
    <property type="term" value="P:phospholipid biosynthetic process"/>
    <property type="evidence" value="ECO:0007669"/>
    <property type="project" value="UniProtKB-KW"/>
</dbReference>
<evidence type="ECO:0000313" key="19">
    <source>
        <dbReference type="EMBL" id="SCE66926.1"/>
    </source>
</evidence>
<keyword evidence="20" id="KW-1185">Reference proteome</keyword>
<keyword evidence="11" id="KW-1133">Transmembrane helix</keyword>
<dbReference type="GO" id="GO:0046342">
    <property type="term" value="P:CDP-diacylglycerol catabolic process"/>
    <property type="evidence" value="ECO:0007669"/>
    <property type="project" value="UniProtKB-UniPathway"/>
</dbReference>
<dbReference type="Gene3D" id="3.30.428.30">
    <property type="entry name" value="HIT family - CDH-like"/>
    <property type="match status" value="1"/>
</dbReference>
<evidence type="ECO:0000256" key="8">
    <source>
        <dbReference type="ARBA" id="ARBA00022516"/>
    </source>
</evidence>
<evidence type="ECO:0000256" key="6">
    <source>
        <dbReference type="ARBA" id="ARBA00012375"/>
    </source>
</evidence>
<protein>
    <recommendedName>
        <fullName evidence="6">CDP-diacylglycerol diphosphatase</fullName>
        <ecNumber evidence="6">3.6.1.26</ecNumber>
    </recommendedName>
    <alternativeName>
        <fullName evidence="16">CDP-diacylglycerol phosphatidylhydrolase</fullName>
    </alternativeName>
    <alternativeName>
        <fullName evidence="17">CDP-diglyceride hydrolase</fullName>
    </alternativeName>
</protein>
<evidence type="ECO:0000256" key="16">
    <source>
        <dbReference type="ARBA" id="ARBA00032888"/>
    </source>
</evidence>
<dbReference type="SUPFAM" id="SSF54197">
    <property type="entry name" value="HIT-like"/>
    <property type="match status" value="1"/>
</dbReference>
<evidence type="ECO:0000256" key="12">
    <source>
        <dbReference type="ARBA" id="ARBA00023098"/>
    </source>
</evidence>
<dbReference type="InterPro" id="IPR006311">
    <property type="entry name" value="TAT_signal"/>
</dbReference>
<evidence type="ECO:0000256" key="4">
    <source>
        <dbReference type="ARBA" id="ARBA00005189"/>
    </source>
</evidence>
<dbReference type="Proteomes" id="UP000199504">
    <property type="component" value="Unassembled WGS sequence"/>
</dbReference>
<evidence type="ECO:0000256" key="7">
    <source>
        <dbReference type="ARBA" id="ARBA00022475"/>
    </source>
</evidence>
<keyword evidence="14" id="KW-0594">Phospholipid biosynthesis</keyword>
<keyword evidence="8" id="KW-0444">Lipid biosynthesis</keyword>
<comment type="catalytic activity">
    <reaction evidence="1">
        <text>a CDP-1,2-diacyl-sn-glycerol + H2O = a 1,2-diacyl-sn-glycero-3-phosphate + CMP + 2 H(+)</text>
        <dbReference type="Rhea" id="RHEA:15221"/>
        <dbReference type="ChEBI" id="CHEBI:15377"/>
        <dbReference type="ChEBI" id="CHEBI:15378"/>
        <dbReference type="ChEBI" id="CHEBI:58332"/>
        <dbReference type="ChEBI" id="CHEBI:58608"/>
        <dbReference type="ChEBI" id="CHEBI:60377"/>
        <dbReference type="EC" id="3.6.1.26"/>
    </reaction>
</comment>
<comment type="subcellular location">
    <subcellularLocation>
        <location evidence="2">Cell membrane</location>
        <topology evidence="2">Single-pass membrane protein</topology>
    </subcellularLocation>
</comment>
<reference evidence="20" key="1">
    <citation type="submission" date="2016-06" db="EMBL/GenBank/DDBJ databases">
        <authorList>
            <person name="Varghese N."/>
            <person name="Submissions Spin"/>
        </authorList>
    </citation>
    <scope>NUCLEOTIDE SEQUENCE [LARGE SCALE GENOMIC DNA]</scope>
    <source>
        <strain evidence="20">DSM 44830</strain>
    </source>
</reference>
<accession>A0A1C4U5K7</accession>
<dbReference type="PROSITE" id="PS51318">
    <property type="entry name" value="TAT"/>
    <property type="match status" value="1"/>
</dbReference>
<dbReference type="InterPro" id="IPR003763">
    <property type="entry name" value="CDP-diacylglyc_Pase"/>
</dbReference>
<dbReference type="UniPathway" id="UPA00609">
    <property type="reaction ID" value="UER00664"/>
</dbReference>
<evidence type="ECO:0000256" key="17">
    <source>
        <dbReference type="ARBA" id="ARBA00032892"/>
    </source>
</evidence>
<evidence type="ECO:0000256" key="15">
    <source>
        <dbReference type="ARBA" id="ARBA00023264"/>
    </source>
</evidence>
<evidence type="ECO:0000256" key="11">
    <source>
        <dbReference type="ARBA" id="ARBA00022989"/>
    </source>
</evidence>
<keyword evidence="9" id="KW-0812">Transmembrane</keyword>
<dbReference type="Pfam" id="PF02611">
    <property type="entry name" value="CDH"/>
    <property type="match status" value="1"/>
</dbReference>
<gene>
    <name evidence="19" type="ORF">GA0070564_101239</name>
</gene>
<keyword evidence="12" id="KW-0443">Lipid metabolism</keyword>
<evidence type="ECO:0000256" key="2">
    <source>
        <dbReference type="ARBA" id="ARBA00004162"/>
    </source>
</evidence>
<keyword evidence="15" id="KW-1208">Phospholipid metabolism</keyword>
<comment type="pathway">
    <text evidence="3">Phospholipid metabolism; CDP-diacylglycerol degradation; phosphatidate from CDP-diacylglycerol: step 1/1.</text>
</comment>
<feature type="region of interest" description="Disordered" evidence="18">
    <location>
        <begin position="61"/>
        <end position="101"/>
    </location>
</feature>
<dbReference type="AlphaFoldDB" id="A0A1C4U5K7"/>
<evidence type="ECO:0000256" key="13">
    <source>
        <dbReference type="ARBA" id="ARBA00023136"/>
    </source>
</evidence>
<evidence type="ECO:0000256" key="3">
    <source>
        <dbReference type="ARBA" id="ARBA00004927"/>
    </source>
</evidence>
<evidence type="ECO:0000256" key="9">
    <source>
        <dbReference type="ARBA" id="ARBA00022692"/>
    </source>
</evidence>
<feature type="compositionally biased region" description="Pro residues" evidence="18">
    <location>
        <begin position="72"/>
        <end position="89"/>
    </location>
</feature>
<dbReference type="EC" id="3.6.1.26" evidence="6"/>
<dbReference type="GO" id="GO:0008715">
    <property type="term" value="F:CDP-diacylglycerol diphosphatase activity"/>
    <property type="evidence" value="ECO:0007669"/>
    <property type="project" value="UniProtKB-EC"/>
</dbReference>
<dbReference type="STRING" id="262898.GA0070564_101239"/>
<evidence type="ECO:0000256" key="5">
    <source>
        <dbReference type="ARBA" id="ARBA00006435"/>
    </source>
</evidence>
<proteinExistence type="inferred from homology"/>
<sequence>MFVAHIRVLPALGHLERVSSDHLRRLGDNGMSKVDRRHFVRLSGAAGAGLLGLMGAGRALADGGPDDGGPAPDVPPPDLGAPGGPPSCPTPSGLCGNPSDSGAGNELWERVQVCTGARPSPPFVDCLTMTSTYVVLRGAPTNTHNYLLLPTCRVKGIECPWIATTAAPNYWLDAWNNAQAGQPGHVVYPTIGLGINSVAARQQDQLHIHLAGIHSGIQTQLNQYDSTITNNPSRWRNQFVPILGVSASPAVSPYRTYRVLRVATLNMNLFTLLRDQVVRPTGAAMGDQILAVTPRLVGSGGFYVLNSQLALPNPAGLPIGTATVDFLLAYA</sequence>
<evidence type="ECO:0000256" key="14">
    <source>
        <dbReference type="ARBA" id="ARBA00023209"/>
    </source>
</evidence>
<keyword evidence="10" id="KW-0378">Hydrolase</keyword>
<evidence type="ECO:0000256" key="1">
    <source>
        <dbReference type="ARBA" id="ARBA00001007"/>
    </source>
</evidence>
<evidence type="ECO:0000256" key="18">
    <source>
        <dbReference type="SAM" id="MobiDB-lite"/>
    </source>
</evidence>
<keyword evidence="13" id="KW-0472">Membrane</keyword>